<accession>A0A3M8BBK6</accession>
<dbReference type="RefSeq" id="WP_005834059.1">
    <property type="nucleotide sequence ID" value="NZ_BJOD01000004.1"/>
</dbReference>
<name>A0A3M8BBK6_9BACL</name>
<dbReference type="AlphaFoldDB" id="A0A3M8BBK6"/>
<comment type="caution">
    <text evidence="1">The sequence shown here is derived from an EMBL/GenBank/DDBJ whole genome shotgun (WGS) entry which is preliminary data.</text>
</comment>
<protein>
    <submittedName>
        <fullName evidence="1">Uncharacterized protein</fullName>
    </submittedName>
</protein>
<sequence length="99" mass="11438">MGCTFHTKVTFSRCDSGKRALVLKADGYGLACWLLPAARRKTPLLENHHLKLPIRLTRWHPFSLTLLEAPNESGWQAESTRLLTLKIIITEKIWKWVKK</sequence>
<dbReference type="GeneID" id="82811610"/>
<dbReference type="EMBL" id="RHHN01000008">
    <property type="protein sequence ID" value="RNB60851.1"/>
    <property type="molecule type" value="Genomic_DNA"/>
</dbReference>
<reference evidence="1 2" key="1">
    <citation type="submission" date="2018-10" db="EMBL/GenBank/DDBJ databases">
        <title>Phylogenomics of Brevibacillus.</title>
        <authorList>
            <person name="Dunlap C."/>
        </authorList>
    </citation>
    <scope>NUCLEOTIDE SEQUENCE [LARGE SCALE GENOMIC DNA]</scope>
    <source>
        <strain evidence="1 2">NRRL NRS 1219</strain>
    </source>
</reference>
<evidence type="ECO:0000313" key="1">
    <source>
        <dbReference type="EMBL" id="RNB60851.1"/>
    </source>
</evidence>
<dbReference type="Proteomes" id="UP000276178">
    <property type="component" value="Unassembled WGS sequence"/>
</dbReference>
<gene>
    <name evidence="1" type="ORF">EB820_01595</name>
</gene>
<evidence type="ECO:0000313" key="2">
    <source>
        <dbReference type="Proteomes" id="UP000276178"/>
    </source>
</evidence>
<proteinExistence type="predicted"/>
<organism evidence="1 2">
    <name type="scientific">Brevibacillus agri</name>
    <dbReference type="NCBI Taxonomy" id="51101"/>
    <lineage>
        <taxon>Bacteria</taxon>
        <taxon>Bacillati</taxon>
        <taxon>Bacillota</taxon>
        <taxon>Bacilli</taxon>
        <taxon>Bacillales</taxon>
        <taxon>Paenibacillaceae</taxon>
        <taxon>Brevibacillus</taxon>
    </lineage>
</organism>